<accession>A0A7S2SA95</accession>
<sequence length="124" mass="14139">MTRWCHSCSPIPLVPSSVTLRDSTPLFMSELLESIDFPGLQQCKSQPLQDSLLVSWGSQCRSYSIHYHQKKDFRNAVLNFSPLTMNPSTPLITRTHRGNRVKIFKPPLVCTSQLIHMLQRESGL</sequence>
<evidence type="ECO:0000313" key="3">
    <source>
        <dbReference type="EMBL" id="CAD9694262.1"/>
    </source>
</evidence>
<dbReference type="EMBL" id="HBHK01019076">
    <property type="protein sequence ID" value="CAD9694265.1"/>
    <property type="molecule type" value="Transcribed_RNA"/>
</dbReference>
<gene>
    <name evidence="1" type="ORF">QSP1433_LOCUS12039</name>
    <name evidence="2" type="ORF">QSP1433_LOCUS12040</name>
    <name evidence="3" type="ORF">QSP1433_LOCUS12041</name>
    <name evidence="4" type="ORF">QSP1433_LOCUS12042</name>
</gene>
<protein>
    <submittedName>
        <fullName evidence="1">Uncharacterized protein</fullName>
    </submittedName>
</protein>
<reference evidence="1" key="1">
    <citation type="submission" date="2021-01" db="EMBL/GenBank/DDBJ databases">
        <authorList>
            <person name="Corre E."/>
            <person name="Pelletier E."/>
            <person name="Niang G."/>
            <person name="Scheremetjew M."/>
            <person name="Finn R."/>
            <person name="Kale V."/>
            <person name="Holt S."/>
            <person name="Cochrane G."/>
            <person name="Meng A."/>
            <person name="Brown T."/>
            <person name="Cohen L."/>
        </authorList>
    </citation>
    <scope>NUCLEOTIDE SEQUENCE</scope>
    <source>
        <strain evidence="1">NY070348D</strain>
    </source>
</reference>
<organism evidence="1">
    <name type="scientific">Mucochytrium quahogii</name>
    <dbReference type="NCBI Taxonomy" id="96639"/>
    <lineage>
        <taxon>Eukaryota</taxon>
        <taxon>Sar</taxon>
        <taxon>Stramenopiles</taxon>
        <taxon>Bigyra</taxon>
        <taxon>Labyrinthulomycetes</taxon>
        <taxon>Thraustochytrida</taxon>
        <taxon>Thraustochytriidae</taxon>
        <taxon>Mucochytrium</taxon>
    </lineage>
</organism>
<proteinExistence type="predicted"/>
<dbReference type="AlphaFoldDB" id="A0A7S2SA95"/>
<evidence type="ECO:0000313" key="2">
    <source>
        <dbReference type="EMBL" id="CAD9694261.1"/>
    </source>
</evidence>
<dbReference type="EMBL" id="HBHK01019074">
    <property type="protein sequence ID" value="CAD9694261.1"/>
    <property type="molecule type" value="Transcribed_RNA"/>
</dbReference>
<evidence type="ECO:0000313" key="1">
    <source>
        <dbReference type="EMBL" id="CAD9694257.1"/>
    </source>
</evidence>
<dbReference type="EMBL" id="HBHK01019075">
    <property type="protein sequence ID" value="CAD9694262.1"/>
    <property type="molecule type" value="Transcribed_RNA"/>
</dbReference>
<dbReference type="EMBL" id="HBHK01019071">
    <property type="protein sequence ID" value="CAD9694257.1"/>
    <property type="molecule type" value="Transcribed_RNA"/>
</dbReference>
<evidence type="ECO:0000313" key="4">
    <source>
        <dbReference type="EMBL" id="CAD9694265.1"/>
    </source>
</evidence>
<name>A0A7S2SA95_9STRA</name>